<dbReference type="Gene3D" id="1.10.30.10">
    <property type="entry name" value="High mobility group box domain"/>
    <property type="match status" value="1"/>
</dbReference>
<dbReference type="AlphaFoldDB" id="A0ABD3QY21"/>
<name>A0ABD3QY21_9STRA</name>
<dbReference type="EMBL" id="JABMIG020000006">
    <property type="protein sequence ID" value="KAL3804676.1"/>
    <property type="molecule type" value="Genomic_DNA"/>
</dbReference>
<dbReference type="Proteomes" id="UP001516023">
    <property type="component" value="Unassembled WGS sequence"/>
</dbReference>
<keyword evidence="2" id="KW-1185">Reference proteome</keyword>
<gene>
    <name evidence="1" type="ORF">HJC23_008491</name>
</gene>
<comment type="caution">
    <text evidence="1">The sequence shown here is derived from an EMBL/GenBank/DDBJ whole genome shotgun (WGS) entry which is preliminary data.</text>
</comment>
<sequence length="312" mass="35635">MAPLQPQSAYHLYFRFYKNVLLRPSLRTAVIHGDKTNREQYKDFVQSVLDVDLNDSSLNSNTAQQKFIGNESFAGMSKDVSKKWKEVDPLTRSIFKELAAEDSKRYKKVSSFTLWTWKFFRDCLLVRQYRPFEQELFDSYQSFTKSHTAPIPALHIIDSVRDDGREKEIECVQVGVTSPSNAACYMQSYLGLDDNRAPSEVQMNQGHVNERETAVASIHKQSNDIWATNCRIWSELHMHQGQAFRESSASAHAQGEITEVDMNDEEIISMAITIWGLCPCAMRSVTEEDRDFVSNGGINSFLSGIDWNAPSY</sequence>
<protein>
    <submittedName>
        <fullName evidence="1">Uncharacterized protein</fullName>
    </submittedName>
</protein>
<dbReference type="CDD" id="cd00084">
    <property type="entry name" value="HMG-box_SF"/>
    <property type="match status" value="1"/>
</dbReference>
<accession>A0ABD3QY21</accession>
<evidence type="ECO:0000313" key="2">
    <source>
        <dbReference type="Proteomes" id="UP001516023"/>
    </source>
</evidence>
<evidence type="ECO:0000313" key="1">
    <source>
        <dbReference type="EMBL" id="KAL3804676.1"/>
    </source>
</evidence>
<reference evidence="1 2" key="1">
    <citation type="journal article" date="2020" name="G3 (Bethesda)">
        <title>Improved Reference Genome for Cyclotella cryptica CCMP332, a Model for Cell Wall Morphogenesis, Salinity Adaptation, and Lipid Production in Diatoms (Bacillariophyta).</title>
        <authorList>
            <person name="Roberts W.R."/>
            <person name="Downey K.M."/>
            <person name="Ruck E.C."/>
            <person name="Traller J.C."/>
            <person name="Alverson A.J."/>
        </authorList>
    </citation>
    <scope>NUCLEOTIDE SEQUENCE [LARGE SCALE GENOMIC DNA]</scope>
    <source>
        <strain evidence="1 2">CCMP332</strain>
    </source>
</reference>
<dbReference type="InterPro" id="IPR036910">
    <property type="entry name" value="HMG_box_dom_sf"/>
</dbReference>
<proteinExistence type="predicted"/>
<organism evidence="1 2">
    <name type="scientific">Cyclotella cryptica</name>
    <dbReference type="NCBI Taxonomy" id="29204"/>
    <lineage>
        <taxon>Eukaryota</taxon>
        <taxon>Sar</taxon>
        <taxon>Stramenopiles</taxon>
        <taxon>Ochrophyta</taxon>
        <taxon>Bacillariophyta</taxon>
        <taxon>Coscinodiscophyceae</taxon>
        <taxon>Thalassiosirophycidae</taxon>
        <taxon>Stephanodiscales</taxon>
        <taxon>Stephanodiscaceae</taxon>
        <taxon>Cyclotella</taxon>
    </lineage>
</organism>